<dbReference type="PANTHER" id="PTHR32305:SF15">
    <property type="entry name" value="PROTEIN RHSA-RELATED"/>
    <property type="match status" value="1"/>
</dbReference>
<dbReference type="InterPro" id="IPR045351">
    <property type="entry name" value="DUF6531"/>
</dbReference>
<dbReference type="InterPro" id="IPR006530">
    <property type="entry name" value="YD"/>
</dbReference>
<accession>A0ABM7Q4M2</accession>
<feature type="compositionally biased region" description="Gly residues" evidence="1">
    <location>
        <begin position="9"/>
        <end position="28"/>
    </location>
</feature>
<organism evidence="3 4">
    <name type="scientific">Noviluteimonas caseinilytica</name>
    <dbReference type="NCBI Taxonomy" id="2675101"/>
    <lineage>
        <taxon>Bacteria</taxon>
        <taxon>Pseudomonadati</taxon>
        <taxon>Pseudomonadota</taxon>
        <taxon>Gammaproteobacteria</taxon>
        <taxon>Lysobacterales</taxon>
        <taxon>Lysobacteraceae</taxon>
        <taxon>Noviluteimonas</taxon>
    </lineage>
</organism>
<evidence type="ECO:0000313" key="3">
    <source>
        <dbReference type="EMBL" id="BCT92259.1"/>
    </source>
</evidence>
<dbReference type="InterPro" id="IPR050708">
    <property type="entry name" value="T6SS_VgrG/RHS"/>
</dbReference>
<feature type="region of interest" description="Disordered" evidence="1">
    <location>
        <begin position="1"/>
        <end position="44"/>
    </location>
</feature>
<proteinExistence type="predicted"/>
<dbReference type="PANTHER" id="PTHR32305">
    <property type="match status" value="1"/>
</dbReference>
<dbReference type="Pfam" id="PF05593">
    <property type="entry name" value="RHS_repeat"/>
    <property type="match status" value="4"/>
</dbReference>
<keyword evidence="4" id="KW-1185">Reference proteome</keyword>
<gene>
    <name evidence="3" type="ORF">LYSCAS_12830</name>
</gene>
<feature type="domain" description="DUF6531" evidence="2">
    <location>
        <begin position="41"/>
        <end position="96"/>
    </location>
</feature>
<protein>
    <recommendedName>
        <fullName evidence="2">DUF6531 domain-containing protein</fullName>
    </recommendedName>
</protein>
<dbReference type="Gene3D" id="2.60.40.10">
    <property type="entry name" value="Immunoglobulins"/>
    <property type="match status" value="1"/>
</dbReference>
<dbReference type="RefSeq" id="WP_213436885.1">
    <property type="nucleotide sequence ID" value="NZ_AP024545.1"/>
</dbReference>
<dbReference type="Gene3D" id="2.180.10.10">
    <property type="entry name" value="RHS repeat-associated core"/>
    <property type="match status" value="1"/>
</dbReference>
<evidence type="ECO:0000313" key="4">
    <source>
        <dbReference type="Proteomes" id="UP000681317"/>
    </source>
</evidence>
<name>A0ABM7Q4M2_9GAMM</name>
<reference evidence="3 4" key="1">
    <citation type="submission" date="2021-03" db="EMBL/GenBank/DDBJ databases">
        <title>Complete Genome Sequences of Two Lysobacter Strains Isolated from Sea Water (Lysobacter caseinilyticus) and Soil (Lysobacter helvus) in South Korea.</title>
        <authorList>
            <person name="Watanabe Y."/>
            <person name="Arakawa K."/>
        </authorList>
    </citation>
    <scope>NUCLEOTIDE SEQUENCE [LARGE SCALE GENOMIC DNA]</scope>
    <source>
        <strain evidence="3 4">KVB24</strain>
    </source>
</reference>
<sequence>MPGFSWSGNGNGGGGGGFSEGAAGGAAGGDDESEDENRCDNPVDIVTGKKYDDVTDFVVAGSEGLGIHRTYHQGWRGVGMLGNQWISNHDLKLSFDALVPGPPSSTQCYPYPGGPACNVPLVYVIYAHREAGDLVRFNWNGTSNAWLGSEEHPLARITTVAGGYFLEWPDGGSEHYDTRGLLMWRLQPDGTGLYYTYDAARHLVEVRHTSGRSIRLSHQNNRLVEVVDSSGVVYRYAHAGGRLASVTYPDGKGNLGYHYDNGKLSGISVAGVRKTYYTYQGDRVVESRKADGTDLKRYAYFADRTERTNALGRKTTYRIVDGRIIEITGHATVHCPSSFSKRTFDAEGRLDTITDEAGVVTDFDYDTHGRLLKRTEALGTAVARTTRLEWDANGRLARHLVEGVSDTRYAYTAEGRPATTTQWGVGASTGQATGTSSTYTHHPNRMVATLVVDGPLAGAGDAVTYAYNSAGDLLSVSNSLGHVTRYEQYDAMGRPGRVVDPNGAVREFEYDARGRATAERLRADGQVAETRHEYNAAGLLAATTTPEGNRRQFHYDVAERLQAEFEQASDGRFDVRRVSYNPESQVAGIKVERADLHPFPVHAAQFVAQSVPGAMLGGTAYWITVQVRNTSNVPWRVQDGYRLRSANSEAWGLPHGVALDRDVAPGAVATIAFAATAPRVTTSLTFQWRMTKSDGTAFGEATTAVALPPPVVYRAELVSHDVPGHVFHGQTSWISVRVRNTGSHPWNLAPDPTVVLAQNNAQHPMPPRTYASGVIHPGQVATLTYAFNPPPGSQYHHFGGVVWMENVQALVEVPVKSMYVEDVTRRPCGAGPCEQPR</sequence>
<evidence type="ECO:0000259" key="2">
    <source>
        <dbReference type="Pfam" id="PF20148"/>
    </source>
</evidence>
<dbReference type="InterPro" id="IPR031325">
    <property type="entry name" value="RHS_repeat"/>
</dbReference>
<dbReference type="EMBL" id="AP024545">
    <property type="protein sequence ID" value="BCT92259.1"/>
    <property type="molecule type" value="Genomic_DNA"/>
</dbReference>
<dbReference type="Proteomes" id="UP000681317">
    <property type="component" value="Chromosome"/>
</dbReference>
<dbReference type="Pfam" id="PF20148">
    <property type="entry name" value="DUF6531"/>
    <property type="match status" value="1"/>
</dbReference>
<dbReference type="InterPro" id="IPR013783">
    <property type="entry name" value="Ig-like_fold"/>
</dbReference>
<dbReference type="NCBIfam" id="TIGR01643">
    <property type="entry name" value="YD_repeat_2x"/>
    <property type="match status" value="4"/>
</dbReference>
<evidence type="ECO:0000256" key="1">
    <source>
        <dbReference type="SAM" id="MobiDB-lite"/>
    </source>
</evidence>